<dbReference type="Pfam" id="PF00561">
    <property type="entry name" value="Abhydrolase_1"/>
    <property type="match status" value="1"/>
</dbReference>
<dbReference type="Proteomes" id="UP000440578">
    <property type="component" value="Unassembled WGS sequence"/>
</dbReference>
<dbReference type="PRINTS" id="PR00412">
    <property type="entry name" value="EPOXHYDRLASE"/>
</dbReference>
<name>A0A6A4WYJ1_AMPAM</name>
<dbReference type="PANTHER" id="PTHR21661">
    <property type="entry name" value="EPOXIDE HYDROLASE 1-RELATED"/>
    <property type="match status" value="1"/>
</dbReference>
<evidence type="ECO:0000256" key="2">
    <source>
        <dbReference type="ARBA" id="ARBA00022801"/>
    </source>
</evidence>
<dbReference type="InterPro" id="IPR000073">
    <property type="entry name" value="AB_hydrolase_1"/>
</dbReference>
<dbReference type="GO" id="GO:0004301">
    <property type="term" value="F:epoxide hydrolase activity"/>
    <property type="evidence" value="ECO:0007669"/>
    <property type="project" value="TreeGrafter"/>
</dbReference>
<reference evidence="6 7" key="1">
    <citation type="submission" date="2019-07" db="EMBL/GenBank/DDBJ databases">
        <title>Draft genome assembly of a fouling barnacle, Amphibalanus amphitrite (Darwin, 1854): The first reference genome for Thecostraca.</title>
        <authorList>
            <person name="Kim W."/>
        </authorList>
    </citation>
    <scope>NUCLEOTIDE SEQUENCE [LARGE SCALE GENOMIC DNA]</scope>
    <source>
        <strain evidence="6">SNU_AA5</strain>
        <tissue evidence="6">Soma without cirri and trophi</tissue>
    </source>
</reference>
<dbReference type="PANTHER" id="PTHR21661:SF35">
    <property type="entry name" value="EPOXIDE HYDROLASE"/>
    <property type="match status" value="1"/>
</dbReference>
<evidence type="ECO:0000256" key="4">
    <source>
        <dbReference type="SAM" id="Phobius"/>
    </source>
</evidence>
<feature type="transmembrane region" description="Helical" evidence="4">
    <location>
        <begin position="28"/>
        <end position="49"/>
    </location>
</feature>
<evidence type="ECO:0000313" key="7">
    <source>
        <dbReference type="Proteomes" id="UP000440578"/>
    </source>
</evidence>
<evidence type="ECO:0000256" key="1">
    <source>
        <dbReference type="ARBA" id="ARBA00010088"/>
    </source>
</evidence>
<dbReference type="OrthoDB" id="7130006at2759"/>
<sequence length="408" mass="44369">MPRTSKSARQEGGGSGAAAPSPPSARGVSLVAIALLLLAMVTAYMYPLLTAEPAVPELPDKWWSAGEPPARPDTSVQRYKIWAPAGTMDDIRSRLARAESRLTPPLEGSNFTYGFNSEQLKKVLDHWSTKVPSDQHQVVPLLLLHGWPGSFVEFRRALQLLSRPRPGHRVVFELICPSLPGYGFSSAAAKPGLGTPEVAAIMRKLMLRLGFEKFFVQGGDWGSMITNLMGTMYPDNVRGAHMNMVTPSSTSPRMWLLLAVGKLFPSVLGSEFFQKRYYPVGAFASQLARETGYAHLQATKPDTVGVALGDSPAGLAAYILEKFSSWTDMENVARPDGGLPGPYEMDDLLDNVMIYWVEQLDHELDASVRRVDGPARGRDAAARHPVPGARRPAVCGQGAVPVLAEHAR</sequence>
<keyword evidence="7" id="KW-1185">Reference proteome</keyword>
<keyword evidence="2 6" id="KW-0378">Hydrolase</keyword>
<dbReference type="EMBL" id="VIIS01000154">
    <property type="protein sequence ID" value="KAF0312586.1"/>
    <property type="molecule type" value="Genomic_DNA"/>
</dbReference>
<feature type="region of interest" description="Disordered" evidence="3">
    <location>
        <begin position="1"/>
        <end position="25"/>
    </location>
</feature>
<feature type="domain" description="AB hydrolase-1" evidence="5">
    <location>
        <begin position="140"/>
        <end position="249"/>
    </location>
</feature>
<keyword evidence="4" id="KW-0472">Membrane</keyword>
<proteinExistence type="inferred from homology"/>
<dbReference type="Gene3D" id="3.40.50.1820">
    <property type="entry name" value="alpha/beta hydrolase"/>
    <property type="match status" value="1"/>
</dbReference>
<protein>
    <submittedName>
        <fullName evidence="6">Juvenile hormone epoxide hydrolase 1</fullName>
    </submittedName>
</protein>
<dbReference type="GO" id="GO:0097176">
    <property type="term" value="P:epoxide metabolic process"/>
    <property type="evidence" value="ECO:0007669"/>
    <property type="project" value="TreeGrafter"/>
</dbReference>
<dbReference type="EMBL" id="VIIS01000154">
    <property type="protein sequence ID" value="KAF0312585.1"/>
    <property type="molecule type" value="Genomic_DNA"/>
</dbReference>
<evidence type="ECO:0000259" key="5">
    <source>
        <dbReference type="Pfam" id="PF00561"/>
    </source>
</evidence>
<dbReference type="InterPro" id="IPR029058">
    <property type="entry name" value="AB_hydrolase_fold"/>
</dbReference>
<keyword evidence="4" id="KW-0812">Transmembrane</keyword>
<dbReference type="InterPro" id="IPR000639">
    <property type="entry name" value="Epox_hydrolase-like"/>
</dbReference>
<comment type="similarity">
    <text evidence="1">Belongs to the peptidase S33 family.</text>
</comment>
<dbReference type="AlphaFoldDB" id="A0A6A4WYJ1"/>
<organism evidence="6 7">
    <name type="scientific">Amphibalanus amphitrite</name>
    <name type="common">Striped barnacle</name>
    <name type="synonym">Balanus amphitrite</name>
    <dbReference type="NCBI Taxonomy" id="1232801"/>
    <lineage>
        <taxon>Eukaryota</taxon>
        <taxon>Metazoa</taxon>
        <taxon>Ecdysozoa</taxon>
        <taxon>Arthropoda</taxon>
        <taxon>Crustacea</taxon>
        <taxon>Multicrustacea</taxon>
        <taxon>Cirripedia</taxon>
        <taxon>Thoracica</taxon>
        <taxon>Thoracicalcarea</taxon>
        <taxon>Balanomorpha</taxon>
        <taxon>Balanoidea</taxon>
        <taxon>Balanidae</taxon>
        <taxon>Amphibalaninae</taxon>
        <taxon>Amphibalanus</taxon>
    </lineage>
</organism>
<dbReference type="SUPFAM" id="SSF53474">
    <property type="entry name" value="alpha/beta-Hydrolases"/>
    <property type="match status" value="1"/>
</dbReference>
<comment type="caution">
    <text evidence="6">The sequence shown here is derived from an EMBL/GenBank/DDBJ whole genome shotgun (WGS) entry which is preliminary data.</text>
</comment>
<evidence type="ECO:0000256" key="3">
    <source>
        <dbReference type="SAM" id="MobiDB-lite"/>
    </source>
</evidence>
<accession>A0A6A4WYJ1</accession>
<keyword evidence="4" id="KW-1133">Transmembrane helix</keyword>
<evidence type="ECO:0000313" key="6">
    <source>
        <dbReference type="EMBL" id="KAF0312586.1"/>
    </source>
</evidence>
<gene>
    <name evidence="6" type="primary">EH1_1</name>
    <name evidence="6" type="ORF">FJT64_016665</name>
</gene>